<comment type="catalytic activity">
    <reaction evidence="1">
        <text>ATP + protein L-histidine = ADP + protein N-phospho-L-histidine.</text>
        <dbReference type="EC" id="2.7.13.3"/>
    </reaction>
</comment>
<dbReference type="PANTHER" id="PTHR43065:SF42">
    <property type="entry name" value="TWO-COMPONENT SENSOR PPRA"/>
    <property type="match status" value="1"/>
</dbReference>
<gene>
    <name evidence="10" type="ORF">CMC5_021040</name>
</gene>
<dbReference type="PROSITE" id="PS50109">
    <property type="entry name" value="HIS_KIN"/>
    <property type="match status" value="1"/>
</dbReference>
<dbReference type="InterPro" id="IPR036890">
    <property type="entry name" value="HATPase_C_sf"/>
</dbReference>
<dbReference type="Pfam" id="PF00512">
    <property type="entry name" value="HisKA"/>
    <property type="match status" value="1"/>
</dbReference>
<comment type="subcellular location">
    <subcellularLocation>
        <location evidence="2">Membrane</location>
    </subcellularLocation>
</comment>
<evidence type="ECO:0000259" key="9">
    <source>
        <dbReference type="PROSITE" id="PS50885"/>
    </source>
</evidence>
<evidence type="ECO:0000256" key="1">
    <source>
        <dbReference type="ARBA" id="ARBA00000085"/>
    </source>
</evidence>
<keyword evidence="5 10" id="KW-0808">Transferase</keyword>
<dbReference type="CDD" id="cd00082">
    <property type="entry name" value="HisKA"/>
    <property type="match status" value="1"/>
</dbReference>
<dbReference type="SMART" id="SM00388">
    <property type="entry name" value="HisKA"/>
    <property type="match status" value="1"/>
</dbReference>
<feature type="domain" description="Histidine kinase" evidence="8">
    <location>
        <begin position="263"/>
        <end position="486"/>
    </location>
</feature>
<name>A0A0K1EBK6_CHOCO</name>
<keyword evidence="6 10" id="KW-0418">Kinase</keyword>
<dbReference type="InterPro" id="IPR004358">
    <property type="entry name" value="Sig_transdc_His_kin-like_C"/>
</dbReference>
<dbReference type="EMBL" id="CP012159">
    <property type="protein sequence ID" value="AKT37963.1"/>
    <property type="molecule type" value="Genomic_DNA"/>
</dbReference>
<dbReference type="Gene3D" id="1.10.287.130">
    <property type="match status" value="1"/>
</dbReference>
<dbReference type="InterPro" id="IPR003660">
    <property type="entry name" value="HAMP_dom"/>
</dbReference>
<feature type="transmembrane region" description="Helical" evidence="7">
    <location>
        <begin position="160"/>
        <end position="182"/>
    </location>
</feature>
<sequence length="486" mass="52833">MKLTRKLVVMLFLGVFVVLAVHSYVRIRRELGLFEIDMQRDAHIIGRVLSEAAYEVWLSDGRERALQLIADANDREDHVAIRYIALPLQSAAEPPLVPVEALEPVLRGEKVVLKATPPDAPEMLVTYVPLLAEGELGALELAESLAGEQRYIQRTIRNTALATAAVALFCGLLATVVGVWLVGRPMQHLIRQARRVGGGDLRVDPPVAQDDEIGELSREMNAMCVRLAAAQERILAETTARLTAIDQLRHADRLVTVGKLASGVAHELGAPLQVVTGRARMICDDDMPHAEAEANALIIVEQGNRMAEIIRQLLDFARRRGADKAPVGVRRLLGRTCDMLGPLAEKQGVDIDLEAAEGEGDIVLDVDEAQLGQALTNLVMNAIQALPEGGHIRTGVRRECARPPADVGGDEAEHVCIYVEDEGEGMTAETLEHIFEPFFTTKQVGEGTGLGLSVAWGIVREHDGWIDVQSTEGQGSKFSIYLPAVG</sequence>
<dbReference type="Gene3D" id="3.30.565.10">
    <property type="entry name" value="Histidine kinase-like ATPase, C-terminal domain"/>
    <property type="match status" value="1"/>
</dbReference>
<reference evidence="10 11" key="1">
    <citation type="submission" date="2015-07" db="EMBL/GenBank/DDBJ databases">
        <title>Genome analysis of myxobacterium Chondromyces crocatus Cm c5 reveals a high potential for natural compound synthesis and the genetic basis for the loss of fruiting body formation.</title>
        <authorList>
            <person name="Zaburannyi N."/>
            <person name="Bunk B."/>
            <person name="Maier J."/>
            <person name="Overmann J."/>
            <person name="Mueller R."/>
        </authorList>
    </citation>
    <scope>NUCLEOTIDE SEQUENCE [LARGE SCALE GENOMIC DNA]</scope>
    <source>
        <strain evidence="10 11">Cm c5</strain>
    </source>
</reference>
<feature type="domain" description="HAMP" evidence="9">
    <location>
        <begin position="180"/>
        <end position="232"/>
    </location>
</feature>
<dbReference type="SUPFAM" id="SSF47384">
    <property type="entry name" value="Homodimeric domain of signal transducing histidine kinase"/>
    <property type="match status" value="1"/>
</dbReference>
<accession>A0A0K1EBK6</accession>
<keyword evidence="11" id="KW-1185">Reference proteome</keyword>
<dbReference type="InterPro" id="IPR003661">
    <property type="entry name" value="HisK_dim/P_dom"/>
</dbReference>
<proteinExistence type="predicted"/>
<dbReference type="STRING" id="52.CMC5_021040"/>
<dbReference type="PANTHER" id="PTHR43065">
    <property type="entry name" value="SENSOR HISTIDINE KINASE"/>
    <property type="match status" value="1"/>
</dbReference>
<dbReference type="Gene3D" id="6.10.340.10">
    <property type="match status" value="1"/>
</dbReference>
<dbReference type="GO" id="GO:0016020">
    <property type="term" value="C:membrane"/>
    <property type="evidence" value="ECO:0007669"/>
    <property type="project" value="UniProtKB-SubCell"/>
</dbReference>
<keyword evidence="7" id="KW-1133">Transmembrane helix</keyword>
<keyword evidence="4" id="KW-0597">Phosphoprotein</keyword>
<evidence type="ECO:0000256" key="3">
    <source>
        <dbReference type="ARBA" id="ARBA00012438"/>
    </source>
</evidence>
<dbReference type="SMART" id="SM00304">
    <property type="entry name" value="HAMP"/>
    <property type="match status" value="1"/>
</dbReference>
<evidence type="ECO:0000256" key="6">
    <source>
        <dbReference type="ARBA" id="ARBA00022777"/>
    </source>
</evidence>
<dbReference type="SMART" id="SM00387">
    <property type="entry name" value="HATPase_c"/>
    <property type="match status" value="1"/>
</dbReference>
<dbReference type="EC" id="2.7.13.3" evidence="3"/>
<dbReference type="PRINTS" id="PR00344">
    <property type="entry name" value="BCTRLSENSOR"/>
</dbReference>
<dbReference type="AlphaFoldDB" id="A0A0K1EBK6"/>
<evidence type="ECO:0000313" key="11">
    <source>
        <dbReference type="Proteomes" id="UP000067626"/>
    </source>
</evidence>
<evidence type="ECO:0000259" key="8">
    <source>
        <dbReference type="PROSITE" id="PS50109"/>
    </source>
</evidence>
<dbReference type="GO" id="GO:0000155">
    <property type="term" value="F:phosphorelay sensor kinase activity"/>
    <property type="evidence" value="ECO:0007669"/>
    <property type="project" value="InterPro"/>
</dbReference>
<dbReference type="OrthoDB" id="9781147at2"/>
<dbReference type="InterPro" id="IPR036097">
    <property type="entry name" value="HisK_dim/P_sf"/>
</dbReference>
<evidence type="ECO:0000256" key="5">
    <source>
        <dbReference type="ARBA" id="ARBA00022679"/>
    </source>
</evidence>
<protein>
    <recommendedName>
        <fullName evidence="3">histidine kinase</fullName>
        <ecNumber evidence="3">2.7.13.3</ecNumber>
    </recommendedName>
</protein>
<dbReference type="KEGG" id="ccro:CMC5_021040"/>
<dbReference type="PROSITE" id="PS50885">
    <property type="entry name" value="HAMP"/>
    <property type="match status" value="1"/>
</dbReference>
<evidence type="ECO:0000256" key="4">
    <source>
        <dbReference type="ARBA" id="ARBA00022553"/>
    </source>
</evidence>
<organism evidence="10 11">
    <name type="scientific">Chondromyces crocatus</name>
    <dbReference type="NCBI Taxonomy" id="52"/>
    <lineage>
        <taxon>Bacteria</taxon>
        <taxon>Pseudomonadati</taxon>
        <taxon>Myxococcota</taxon>
        <taxon>Polyangia</taxon>
        <taxon>Polyangiales</taxon>
        <taxon>Polyangiaceae</taxon>
        <taxon>Chondromyces</taxon>
    </lineage>
</organism>
<dbReference type="InterPro" id="IPR003594">
    <property type="entry name" value="HATPase_dom"/>
</dbReference>
<dbReference type="Pfam" id="PF02518">
    <property type="entry name" value="HATPase_c"/>
    <property type="match status" value="1"/>
</dbReference>
<evidence type="ECO:0000313" key="10">
    <source>
        <dbReference type="EMBL" id="AKT37963.1"/>
    </source>
</evidence>
<keyword evidence="7" id="KW-0812">Transmembrane</keyword>
<evidence type="ECO:0000256" key="2">
    <source>
        <dbReference type="ARBA" id="ARBA00004370"/>
    </source>
</evidence>
<dbReference type="RefSeq" id="WP_050430257.1">
    <property type="nucleotide sequence ID" value="NZ_CP012159.1"/>
</dbReference>
<keyword evidence="7" id="KW-0472">Membrane</keyword>
<dbReference type="CDD" id="cd06225">
    <property type="entry name" value="HAMP"/>
    <property type="match status" value="1"/>
</dbReference>
<dbReference type="InterPro" id="IPR005467">
    <property type="entry name" value="His_kinase_dom"/>
</dbReference>
<dbReference type="Pfam" id="PF00672">
    <property type="entry name" value="HAMP"/>
    <property type="match status" value="1"/>
</dbReference>
<dbReference type="SUPFAM" id="SSF55874">
    <property type="entry name" value="ATPase domain of HSP90 chaperone/DNA topoisomerase II/histidine kinase"/>
    <property type="match status" value="1"/>
</dbReference>
<dbReference type="SUPFAM" id="SSF158472">
    <property type="entry name" value="HAMP domain-like"/>
    <property type="match status" value="1"/>
</dbReference>
<evidence type="ECO:0000256" key="7">
    <source>
        <dbReference type="SAM" id="Phobius"/>
    </source>
</evidence>
<dbReference type="Proteomes" id="UP000067626">
    <property type="component" value="Chromosome"/>
</dbReference>